<dbReference type="Pfam" id="PF03476">
    <property type="entry name" value="MOSC_N"/>
    <property type="match status" value="1"/>
</dbReference>
<proteinExistence type="predicted"/>
<protein>
    <recommendedName>
        <fullName evidence="1">MOSC domain-containing protein</fullName>
    </recommendedName>
</protein>
<gene>
    <name evidence="2" type="ORF">EDD29_8352</name>
</gene>
<name>A0A3N1DAT8_9ACTN</name>
<dbReference type="PANTHER" id="PTHR14237">
    <property type="entry name" value="MOLYBDOPTERIN COFACTOR SULFURASE MOSC"/>
    <property type="match status" value="1"/>
</dbReference>
<dbReference type="GO" id="GO:0030151">
    <property type="term" value="F:molybdenum ion binding"/>
    <property type="evidence" value="ECO:0007669"/>
    <property type="project" value="InterPro"/>
</dbReference>
<sequence>MIRGARLITVTGLNVHPLKSGSATPVHAADLLETGLRHDREFMLVDAEGRFLSQRKHPRMALLRTAYDGVALDVNGFHHKAVGPDGGPVVDVTVHGKPCQGVDQGAEAAGFFSDFMGMPVRLVRFTGTRPTGRGGGKVAFEDGYPLLIIGEDSLDDLNGRLAEPVPMNRFRPNIVLSGLGPYGEDSVRRLRIGGVEIELVKPCGRCVLTTVDQDTGVKGREPLATLARYRTAEFDGERLIMFGQNAIPRVTGTLHVGQSVEVMEFAA</sequence>
<comment type="caution">
    <text evidence="2">The sequence shown here is derived from an EMBL/GenBank/DDBJ whole genome shotgun (WGS) entry which is preliminary data.</text>
</comment>
<dbReference type="GO" id="GO:0030170">
    <property type="term" value="F:pyridoxal phosphate binding"/>
    <property type="evidence" value="ECO:0007669"/>
    <property type="project" value="InterPro"/>
</dbReference>
<dbReference type="InterPro" id="IPR011037">
    <property type="entry name" value="Pyrv_Knase-like_insert_dom_sf"/>
</dbReference>
<evidence type="ECO:0000313" key="3">
    <source>
        <dbReference type="Proteomes" id="UP000272400"/>
    </source>
</evidence>
<feature type="domain" description="MOSC" evidence="1">
    <location>
        <begin position="120"/>
        <end position="263"/>
    </location>
</feature>
<reference evidence="2 3" key="1">
    <citation type="submission" date="2018-11" db="EMBL/GenBank/DDBJ databases">
        <title>Sequencing the genomes of 1000 actinobacteria strains.</title>
        <authorList>
            <person name="Klenk H.-P."/>
        </authorList>
    </citation>
    <scope>NUCLEOTIDE SEQUENCE [LARGE SCALE GENOMIC DNA]</scope>
    <source>
        <strain evidence="2 3">DSM 44254</strain>
    </source>
</reference>
<accession>A0A3N1DAT8</accession>
<dbReference type="InterPro" id="IPR005302">
    <property type="entry name" value="MoCF_Sase_C"/>
</dbReference>
<dbReference type="Proteomes" id="UP000272400">
    <property type="component" value="Unassembled WGS sequence"/>
</dbReference>
<dbReference type="PROSITE" id="PS51340">
    <property type="entry name" value="MOSC"/>
    <property type="match status" value="1"/>
</dbReference>
<evidence type="ECO:0000313" key="2">
    <source>
        <dbReference type="EMBL" id="ROO90619.1"/>
    </source>
</evidence>
<dbReference type="PANTHER" id="PTHR14237:SF19">
    <property type="entry name" value="MITOCHONDRIAL AMIDOXIME REDUCING COMPONENT 1"/>
    <property type="match status" value="1"/>
</dbReference>
<dbReference type="InterPro" id="IPR005303">
    <property type="entry name" value="MOCOS_middle"/>
</dbReference>
<organism evidence="2 3">
    <name type="scientific">Actinocorallia herbida</name>
    <dbReference type="NCBI Taxonomy" id="58109"/>
    <lineage>
        <taxon>Bacteria</taxon>
        <taxon>Bacillati</taxon>
        <taxon>Actinomycetota</taxon>
        <taxon>Actinomycetes</taxon>
        <taxon>Streptosporangiales</taxon>
        <taxon>Thermomonosporaceae</taxon>
        <taxon>Actinocorallia</taxon>
    </lineage>
</organism>
<dbReference type="SUPFAM" id="SSF50800">
    <property type="entry name" value="PK beta-barrel domain-like"/>
    <property type="match status" value="1"/>
</dbReference>
<keyword evidence="3" id="KW-1185">Reference proteome</keyword>
<dbReference type="AlphaFoldDB" id="A0A3N1DAT8"/>
<dbReference type="GO" id="GO:0003824">
    <property type="term" value="F:catalytic activity"/>
    <property type="evidence" value="ECO:0007669"/>
    <property type="project" value="InterPro"/>
</dbReference>
<dbReference type="EMBL" id="RJKE01000001">
    <property type="protein sequence ID" value="ROO90619.1"/>
    <property type="molecule type" value="Genomic_DNA"/>
</dbReference>
<dbReference type="Pfam" id="PF03473">
    <property type="entry name" value="MOSC"/>
    <property type="match status" value="1"/>
</dbReference>
<dbReference type="SUPFAM" id="SSF141673">
    <property type="entry name" value="MOSC N-terminal domain-like"/>
    <property type="match status" value="1"/>
</dbReference>
<evidence type="ECO:0000259" key="1">
    <source>
        <dbReference type="PROSITE" id="PS51340"/>
    </source>
</evidence>